<dbReference type="OrthoDB" id="190089at2759"/>
<dbReference type="AlphaFoldDB" id="A0A9C6X4S5"/>
<organism evidence="2 3">
    <name type="scientific">Frankliniella occidentalis</name>
    <name type="common">Western flower thrips</name>
    <name type="synonym">Euthrips occidentalis</name>
    <dbReference type="NCBI Taxonomy" id="133901"/>
    <lineage>
        <taxon>Eukaryota</taxon>
        <taxon>Metazoa</taxon>
        <taxon>Ecdysozoa</taxon>
        <taxon>Arthropoda</taxon>
        <taxon>Hexapoda</taxon>
        <taxon>Insecta</taxon>
        <taxon>Pterygota</taxon>
        <taxon>Neoptera</taxon>
        <taxon>Paraneoptera</taxon>
        <taxon>Thysanoptera</taxon>
        <taxon>Terebrantia</taxon>
        <taxon>Thripoidea</taxon>
        <taxon>Thripidae</taxon>
        <taxon>Frankliniella</taxon>
    </lineage>
</organism>
<feature type="domain" description="CHK kinase-like" evidence="1">
    <location>
        <begin position="123"/>
        <end position="320"/>
    </location>
</feature>
<dbReference type="InterPro" id="IPR004119">
    <property type="entry name" value="EcKL"/>
</dbReference>
<proteinExistence type="predicted"/>
<dbReference type="SUPFAM" id="SSF56112">
    <property type="entry name" value="Protein kinase-like (PK-like)"/>
    <property type="match status" value="1"/>
</dbReference>
<evidence type="ECO:0000259" key="1">
    <source>
        <dbReference type="SMART" id="SM00587"/>
    </source>
</evidence>
<dbReference type="RefSeq" id="XP_052129169.1">
    <property type="nucleotide sequence ID" value="XM_052273209.1"/>
</dbReference>
<dbReference type="PANTHER" id="PTHR11012:SF30">
    <property type="entry name" value="PROTEIN KINASE-LIKE DOMAIN-CONTAINING"/>
    <property type="match status" value="1"/>
</dbReference>
<dbReference type="Gene3D" id="3.90.1200.10">
    <property type="match status" value="1"/>
</dbReference>
<protein>
    <submittedName>
        <fullName evidence="3">Uncharacterized protein LOC113214995</fullName>
    </submittedName>
</protein>
<evidence type="ECO:0000313" key="3">
    <source>
        <dbReference type="RefSeq" id="XP_052129169.1"/>
    </source>
</evidence>
<dbReference type="InterPro" id="IPR011009">
    <property type="entry name" value="Kinase-like_dom_sf"/>
</dbReference>
<dbReference type="Pfam" id="PF02958">
    <property type="entry name" value="EcKL"/>
    <property type="match status" value="1"/>
</dbReference>
<reference evidence="3" key="1">
    <citation type="submission" date="2025-08" db="UniProtKB">
        <authorList>
            <consortium name="RefSeq"/>
        </authorList>
    </citation>
    <scope>IDENTIFICATION</scope>
</reference>
<sequence length="384" mass="42593">MAAHGSPATEVDVVTAALKEIAARRGVTRPRFSIEQGSGAGDGYVGDMIRASIEDEDDVQPRLSVVCKTSALGVGEIVRQIFAAEASIYQVVMPAIEEATTMSAPLPWPRCLLAVVGGPQDCVVLEDLKEQGFVTRDRKEPLDAASAHLVLKQLGKLHGGSMALEVTRPDEFRAMKDAVPNPYAAPAFRHTMMPIVEACLETPEIVSQRFPNGSVVSHELRRLFDRFAEDYVQAMIIDPDGGNSILHGDCHVNNSMWRFDKDTGAVTDCRLIDFANTYYGAATLDILTYLLVCTDKELRGAHWDSLLKSYHSQVQDTLRAAGVKDPDKVFSWNRFQEQLRLTSFYGLCMTPFLLHCMHAEGETIQELKDVFTCPMDKQQEYTYV</sequence>
<gene>
    <name evidence="3" type="primary">LOC113214995</name>
</gene>
<dbReference type="Proteomes" id="UP000504606">
    <property type="component" value="Unplaced"/>
</dbReference>
<dbReference type="InterPro" id="IPR015897">
    <property type="entry name" value="CHK_kinase-like"/>
</dbReference>
<name>A0A9C6X4S5_FRAOC</name>
<dbReference type="PANTHER" id="PTHR11012">
    <property type="entry name" value="PROTEIN KINASE-LIKE DOMAIN-CONTAINING"/>
    <property type="match status" value="1"/>
</dbReference>
<dbReference type="SMART" id="SM00587">
    <property type="entry name" value="CHK"/>
    <property type="match status" value="1"/>
</dbReference>
<accession>A0A9C6X4S5</accession>
<dbReference type="GeneID" id="113214995"/>
<dbReference type="KEGG" id="foc:113214995"/>
<evidence type="ECO:0000313" key="2">
    <source>
        <dbReference type="Proteomes" id="UP000504606"/>
    </source>
</evidence>
<keyword evidence="2" id="KW-1185">Reference proteome</keyword>